<evidence type="ECO:0000313" key="1">
    <source>
        <dbReference type="EMBL" id="EJU18724.1"/>
    </source>
</evidence>
<name>A0AAN4ATS7_9FUSO</name>
<dbReference type="RefSeq" id="WP_005960336.1">
    <property type="nucleotide sequence ID" value="NZ_ALKK01000011.1"/>
</dbReference>
<proteinExistence type="predicted"/>
<reference evidence="1 2" key="1">
    <citation type="submission" date="2012-07" db="EMBL/GenBank/DDBJ databases">
        <authorList>
            <person name="Durkin A.S."/>
            <person name="McCorrison J."/>
            <person name="Torralba M."/>
            <person name="Gillis M."/>
            <person name="Methe B."/>
            <person name="Sutton G."/>
            <person name="Nelson K.E."/>
        </authorList>
    </citation>
    <scope>NUCLEOTIDE SEQUENCE [LARGE SCALE GENOMIC DNA]</scope>
    <source>
        <strain evidence="1 2">Fnf 1007</strain>
    </source>
</reference>
<dbReference type="Proteomes" id="UP000003120">
    <property type="component" value="Unassembled WGS sequence"/>
</dbReference>
<dbReference type="AlphaFoldDB" id="A0AAN4ATS7"/>
<accession>A0AAN4ATS7</accession>
<gene>
    <name evidence="1" type="ORF">HMPREF1127_1079</name>
</gene>
<protein>
    <submittedName>
        <fullName evidence="1">Uncharacterized protein</fullName>
    </submittedName>
</protein>
<dbReference type="GeneID" id="75075233"/>
<evidence type="ECO:0000313" key="2">
    <source>
        <dbReference type="Proteomes" id="UP000003120"/>
    </source>
</evidence>
<sequence>MTKDFLERYSENVQLFLKEEYGKEVEKKLEDMRKEADFLIDTYGIDVKSIKETNLELLRDLHADFRVYTRMANEELARDAKQEFYDLLDAYKETLDKKSDTSNAGKGIMVFL</sequence>
<organism evidence="1 2">
    <name type="scientific">Fusobacterium necrophorum subsp. funduliforme Fnf 1007</name>
    <dbReference type="NCBI Taxonomy" id="1161424"/>
    <lineage>
        <taxon>Bacteria</taxon>
        <taxon>Fusobacteriati</taxon>
        <taxon>Fusobacteriota</taxon>
        <taxon>Fusobacteriia</taxon>
        <taxon>Fusobacteriales</taxon>
        <taxon>Fusobacteriaceae</taxon>
        <taxon>Fusobacterium</taxon>
    </lineage>
</organism>
<dbReference type="EMBL" id="ALKK01000011">
    <property type="protein sequence ID" value="EJU18724.1"/>
    <property type="molecule type" value="Genomic_DNA"/>
</dbReference>
<comment type="caution">
    <text evidence="1">The sequence shown here is derived from an EMBL/GenBank/DDBJ whole genome shotgun (WGS) entry which is preliminary data.</text>
</comment>